<organism evidence="1 2">
    <name type="scientific">Zalaria obscura</name>
    <dbReference type="NCBI Taxonomy" id="2024903"/>
    <lineage>
        <taxon>Eukaryota</taxon>
        <taxon>Fungi</taxon>
        <taxon>Dikarya</taxon>
        <taxon>Ascomycota</taxon>
        <taxon>Pezizomycotina</taxon>
        <taxon>Dothideomycetes</taxon>
        <taxon>Dothideomycetidae</taxon>
        <taxon>Dothideales</taxon>
        <taxon>Zalariaceae</taxon>
        <taxon>Zalaria</taxon>
    </lineage>
</organism>
<keyword evidence="2" id="KW-1185">Reference proteome</keyword>
<gene>
    <name evidence="1" type="ORF">M8818_005496</name>
</gene>
<evidence type="ECO:0000313" key="2">
    <source>
        <dbReference type="Proteomes" id="UP001320706"/>
    </source>
</evidence>
<proteinExistence type="predicted"/>
<name>A0ACC3S8R0_9PEZI</name>
<reference evidence="1" key="1">
    <citation type="submission" date="2024-02" db="EMBL/GenBank/DDBJ databases">
        <title>Metagenome Assembled Genome of Zalaria obscura JY119.</title>
        <authorList>
            <person name="Vighnesh L."/>
            <person name="Jagadeeshwari U."/>
            <person name="Venkata Ramana C."/>
            <person name="Sasikala C."/>
        </authorList>
    </citation>
    <scope>NUCLEOTIDE SEQUENCE</scope>
    <source>
        <strain evidence="1">JY119</strain>
    </source>
</reference>
<protein>
    <submittedName>
        <fullName evidence="1">Uncharacterized protein</fullName>
    </submittedName>
</protein>
<comment type="caution">
    <text evidence="1">The sequence shown here is derived from an EMBL/GenBank/DDBJ whole genome shotgun (WGS) entry which is preliminary data.</text>
</comment>
<dbReference type="Proteomes" id="UP001320706">
    <property type="component" value="Unassembled WGS sequence"/>
</dbReference>
<sequence>MMLHPNSQFLNLLETYQMEPSQSLDQGQLLQPMMPAPLLQPRPPQPPTLNTVQRYLAAFFPARKKDVQFVYHTPFSRWVQVQPVRKAIFSITPTNGVYKAIHSCGDEPSVTFLHRPFNLNRYRLGFKSHVTVLSSHVAFDEFLTTGWNTVLATRLGIDVDNAVCLQGYKGDPERRIGLVGQVSGKTFASLAKEISKEFRCEPEIFGHHEDGANEQDITTVAIMNAFHPDEVERVLEQAHQKGWLPNGAGDGSGVLYLTGQPRPPGLQRAMERGMKVVCVGHLQAEEWGIEYLAQKVRQEFPMLEVEEIYEPEEVVVKQPKAKQASAVERTLLLQ</sequence>
<dbReference type="EMBL" id="JAMKPW020000033">
    <property type="protein sequence ID" value="KAK8201971.1"/>
    <property type="molecule type" value="Genomic_DNA"/>
</dbReference>
<evidence type="ECO:0000313" key="1">
    <source>
        <dbReference type="EMBL" id="KAK8201971.1"/>
    </source>
</evidence>
<accession>A0ACC3S8R0</accession>